<evidence type="ECO:0000256" key="2">
    <source>
        <dbReference type="ARBA" id="ARBA00022643"/>
    </source>
</evidence>
<feature type="domain" description="NADPH-dependent FMN reductase-like" evidence="4">
    <location>
        <begin position="8"/>
        <end position="139"/>
    </location>
</feature>
<sequence length="197" mass="21421">MAALNLPVISCSLDPASRSRTLASASSGLLREQGHDSSVIDLAEMELPPFDNDRVFASPAFRRLHELITAADGVVLAFPVYNWAPAATVKSLIEATGATGATGEDGRVAAWFDKVVTFVCAAGLPHSYMATATLGQSLMLDFKCVINPYTAYLSERDWERPEVLKTDRAERLAKTMSVHAELSALLAERSYRSTWEV</sequence>
<dbReference type="AlphaFoldDB" id="A0A3N2C7E2"/>
<dbReference type="PANTHER" id="PTHR43408">
    <property type="entry name" value="FMN REDUCTASE (NADPH)"/>
    <property type="match status" value="1"/>
</dbReference>
<keyword evidence="1" id="KW-0285">Flavoprotein</keyword>
<dbReference type="Pfam" id="PF03358">
    <property type="entry name" value="FMN_red"/>
    <property type="match status" value="1"/>
</dbReference>
<dbReference type="EMBL" id="RKHL01000001">
    <property type="protein sequence ID" value="ROR83438.1"/>
    <property type="molecule type" value="Genomic_DNA"/>
</dbReference>
<name>A0A3N2C7E2_9MICO</name>
<evidence type="ECO:0000313" key="5">
    <source>
        <dbReference type="EMBL" id="ROR83438.1"/>
    </source>
</evidence>
<keyword evidence="3" id="KW-0560">Oxidoreductase</keyword>
<reference evidence="5 6" key="1">
    <citation type="submission" date="2018-11" db="EMBL/GenBank/DDBJ databases">
        <title>Sequencing the genomes of 1000 actinobacteria strains.</title>
        <authorList>
            <person name="Klenk H.-P."/>
        </authorList>
    </citation>
    <scope>NUCLEOTIDE SEQUENCE [LARGE SCALE GENOMIC DNA]</scope>
    <source>
        <strain evidence="5 6">DSM 14012</strain>
    </source>
</reference>
<protein>
    <submittedName>
        <fullName evidence="5">NAD(P)H-dependent FMN reductase</fullName>
    </submittedName>
</protein>
<dbReference type="GO" id="GO:0016491">
    <property type="term" value="F:oxidoreductase activity"/>
    <property type="evidence" value="ECO:0007669"/>
    <property type="project" value="UniProtKB-KW"/>
</dbReference>
<dbReference type="SUPFAM" id="SSF52218">
    <property type="entry name" value="Flavoproteins"/>
    <property type="match status" value="1"/>
</dbReference>
<keyword evidence="6" id="KW-1185">Reference proteome</keyword>
<dbReference type="PANTHER" id="PTHR43408:SF2">
    <property type="entry name" value="FMN REDUCTASE (NADPH)"/>
    <property type="match status" value="1"/>
</dbReference>
<accession>A0A3N2C7E2</accession>
<gene>
    <name evidence="5" type="ORF">EDD42_3549</name>
</gene>
<evidence type="ECO:0000313" key="6">
    <source>
        <dbReference type="Proteomes" id="UP000266915"/>
    </source>
</evidence>
<dbReference type="RefSeq" id="WP_085511271.1">
    <property type="nucleotide sequence ID" value="NZ_FXAP01000002.1"/>
</dbReference>
<organism evidence="5 6">
    <name type="scientific">Plantibacter flavus</name>
    <dbReference type="NCBI Taxonomy" id="150123"/>
    <lineage>
        <taxon>Bacteria</taxon>
        <taxon>Bacillati</taxon>
        <taxon>Actinomycetota</taxon>
        <taxon>Actinomycetes</taxon>
        <taxon>Micrococcales</taxon>
        <taxon>Microbacteriaceae</taxon>
        <taxon>Plantibacter</taxon>
    </lineage>
</organism>
<evidence type="ECO:0000256" key="3">
    <source>
        <dbReference type="ARBA" id="ARBA00023002"/>
    </source>
</evidence>
<dbReference type="InterPro" id="IPR005025">
    <property type="entry name" value="FMN_Rdtase-like_dom"/>
</dbReference>
<dbReference type="InterPro" id="IPR029039">
    <property type="entry name" value="Flavoprotein-like_sf"/>
</dbReference>
<evidence type="ECO:0000259" key="4">
    <source>
        <dbReference type="Pfam" id="PF03358"/>
    </source>
</evidence>
<dbReference type="Gene3D" id="3.40.50.360">
    <property type="match status" value="1"/>
</dbReference>
<comment type="caution">
    <text evidence="5">The sequence shown here is derived from an EMBL/GenBank/DDBJ whole genome shotgun (WGS) entry which is preliminary data.</text>
</comment>
<evidence type="ECO:0000256" key="1">
    <source>
        <dbReference type="ARBA" id="ARBA00022630"/>
    </source>
</evidence>
<proteinExistence type="predicted"/>
<keyword evidence="2" id="KW-0288">FMN</keyword>
<dbReference type="Proteomes" id="UP000266915">
    <property type="component" value="Unassembled WGS sequence"/>
</dbReference>
<dbReference type="InterPro" id="IPR051814">
    <property type="entry name" value="NAD(P)H-dep_FMN_reductase"/>
</dbReference>